<comment type="function">
    <text evidence="10">Catalyzes the transfer of pyrophosphate from adenosine triphosphate (ATP) to 6-hydroxymethyl-7,8-dihydropterin, an enzymatic step in folate biosynthesis pathway.</text>
</comment>
<evidence type="ECO:0000256" key="12">
    <source>
        <dbReference type="ARBA" id="ARBA00033413"/>
    </source>
</evidence>
<evidence type="ECO:0000256" key="1">
    <source>
        <dbReference type="ARBA" id="ARBA00005051"/>
    </source>
</evidence>
<dbReference type="EC" id="2.7.6.3" evidence="3"/>
<evidence type="ECO:0000256" key="2">
    <source>
        <dbReference type="ARBA" id="ARBA00005810"/>
    </source>
</evidence>
<dbReference type="Gene3D" id="3.30.70.560">
    <property type="entry name" value="7,8-Dihydro-6-hydroxymethylpterin-pyrophosphokinase HPPK"/>
    <property type="match status" value="1"/>
</dbReference>
<reference evidence="14" key="2">
    <citation type="submission" date="2023-01" db="EMBL/GenBank/DDBJ databases">
        <title>Draft genome sequence of Litoribrevibacter albus strain NBRC 110071.</title>
        <authorList>
            <person name="Sun Q."/>
            <person name="Mori K."/>
        </authorList>
    </citation>
    <scope>NUCLEOTIDE SEQUENCE</scope>
    <source>
        <strain evidence="14">NBRC 110071</strain>
    </source>
</reference>
<dbReference type="PROSITE" id="PS00794">
    <property type="entry name" value="HPPK"/>
    <property type="match status" value="1"/>
</dbReference>
<keyword evidence="6" id="KW-0547">Nucleotide-binding</keyword>
<dbReference type="SUPFAM" id="SSF55083">
    <property type="entry name" value="6-hydroxymethyl-7,8-dihydropterin pyrophosphokinase, HPPK"/>
    <property type="match status" value="1"/>
</dbReference>
<evidence type="ECO:0000313" key="14">
    <source>
        <dbReference type="EMBL" id="GLQ33664.1"/>
    </source>
</evidence>
<keyword evidence="5" id="KW-0808">Transferase</keyword>
<keyword evidence="8" id="KW-0067">ATP-binding</keyword>
<dbReference type="RefSeq" id="WP_284384190.1">
    <property type="nucleotide sequence ID" value="NZ_BSNM01000027.1"/>
</dbReference>
<dbReference type="InterPro" id="IPR035907">
    <property type="entry name" value="Hppk_sf"/>
</dbReference>
<evidence type="ECO:0000256" key="6">
    <source>
        <dbReference type="ARBA" id="ARBA00022741"/>
    </source>
</evidence>
<accession>A0AA37SGE4</accession>
<dbReference type="AlphaFoldDB" id="A0AA37SGE4"/>
<feature type="domain" description="7,8-dihydro-6-hydroxymethylpterin-pyrophosphokinase" evidence="13">
    <location>
        <begin position="89"/>
        <end position="100"/>
    </location>
</feature>
<dbReference type="PANTHER" id="PTHR43071">
    <property type="entry name" value="2-AMINO-4-HYDROXY-6-HYDROXYMETHYLDIHYDROPTERIDINE PYROPHOSPHOKINASE"/>
    <property type="match status" value="1"/>
</dbReference>
<dbReference type="GO" id="GO:0046656">
    <property type="term" value="P:folic acid biosynthetic process"/>
    <property type="evidence" value="ECO:0007669"/>
    <property type="project" value="UniProtKB-KW"/>
</dbReference>
<evidence type="ECO:0000313" key="15">
    <source>
        <dbReference type="Proteomes" id="UP001161389"/>
    </source>
</evidence>
<dbReference type="Pfam" id="PF01288">
    <property type="entry name" value="HPPK"/>
    <property type="match status" value="1"/>
</dbReference>
<evidence type="ECO:0000256" key="8">
    <source>
        <dbReference type="ARBA" id="ARBA00022840"/>
    </source>
</evidence>
<evidence type="ECO:0000256" key="5">
    <source>
        <dbReference type="ARBA" id="ARBA00022679"/>
    </source>
</evidence>
<evidence type="ECO:0000259" key="13">
    <source>
        <dbReference type="PROSITE" id="PS00794"/>
    </source>
</evidence>
<organism evidence="14 15">
    <name type="scientific">Litoribrevibacter albus</name>
    <dbReference type="NCBI Taxonomy" id="1473156"/>
    <lineage>
        <taxon>Bacteria</taxon>
        <taxon>Pseudomonadati</taxon>
        <taxon>Pseudomonadota</taxon>
        <taxon>Gammaproteobacteria</taxon>
        <taxon>Oceanospirillales</taxon>
        <taxon>Oceanospirillaceae</taxon>
        <taxon>Litoribrevibacter</taxon>
    </lineage>
</organism>
<dbReference type="EMBL" id="BSNM01000027">
    <property type="protein sequence ID" value="GLQ33664.1"/>
    <property type="molecule type" value="Genomic_DNA"/>
</dbReference>
<keyword evidence="7" id="KW-0418">Kinase</keyword>
<dbReference type="InterPro" id="IPR000550">
    <property type="entry name" value="Hppk"/>
</dbReference>
<comment type="similarity">
    <text evidence="2">Belongs to the HPPK family.</text>
</comment>
<dbReference type="GO" id="GO:0016301">
    <property type="term" value="F:kinase activity"/>
    <property type="evidence" value="ECO:0007669"/>
    <property type="project" value="UniProtKB-KW"/>
</dbReference>
<name>A0AA37SGE4_9GAMM</name>
<proteinExistence type="inferred from homology"/>
<dbReference type="PANTHER" id="PTHR43071:SF1">
    <property type="entry name" value="2-AMINO-4-HYDROXY-6-HYDROXYMETHYLDIHYDROPTERIDINE PYROPHOSPHOKINASE"/>
    <property type="match status" value="1"/>
</dbReference>
<evidence type="ECO:0000256" key="11">
    <source>
        <dbReference type="ARBA" id="ARBA00029766"/>
    </source>
</evidence>
<keyword evidence="15" id="KW-1185">Reference proteome</keyword>
<protein>
    <recommendedName>
        <fullName evidence="4">2-amino-4-hydroxy-6-hydroxymethyldihydropteridine pyrophosphokinase</fullName>
        <ecNumber evidence="3">2.7.6.3</ecNumber>
    </recommendedName>
    <alternativeName>
        <fullName evidence="11">6-hydroxymethyl-7,8-dihydropterin pyrophosphokinase</fullName>
    </alternativeName>
    <alternativeName>
        <fullName evidence="12">7,8-dihydro-6-hydroxymethylpterin-pyrophosphokinase</fullName>
    </alternativeName>
</protein>
<gene>
    <name evidence="14" type="primary">folK</name>
    <name evidence="14" type="ORF">GCM10007876_41440</name>
</gene>
<dbReference type="Proteomes" id="UP001161389">
    <property type="component" value="Unassembled WGS sequence"/>
</dbReference>
<dbReference type="CDD" id="cd00483">
    <property type="entry name" value="HPPK"/>
    <property type="match status" value="1"/>
</dbReference>
<comment type="pathway">
    <text evidence="1">Cofactor biosynthesis; tetrahydrofolate biosynthesis; 2-amino-4-hydroxy-6-hydroxymethyl-7,8-dihydropteridine diphosphate from 7,8-dihydroneopterin triphosphate: step 4/4.</text>
</comment>
<reference evidence="14" key="1">
    <citation type="journal article" date="2014" name="Int. J. Syst. Evol. Microbiol.">
        <title>Complete genome sequence of Corynebacterium casei LMG S-19264T (=DSM 44701T), isolated from a smear-ripened cheese.</title>
        <authorList>
            <consortium name="US DOE Joint Genome Institute (JGI-PGF)"/>
            <person name="Walter F."/>
            <person name="Albersmeier A."/>
            <person name="Kalinowski J."/>
            <person name="Ruckert C."/>
        </authorList>
    </citation>
    <scope>NUCLEOTIDE SEQUENCE</scope>
    <source>
        <strain evidence="14">NBRC 110071</strain>
    </source>
</reference>
<dbReference type="GO" id="GO:0005524">
    <property type="term" value="F:ATP binding"/>
    <property type="evidence" value="ECO:0007669"/>
    <property type="project" value="UniProtKB-KW"/>
</dbReference>
<dbReference type="NCBIfam" id="TIGR01498">
    <property type="entry name" value="folK"/>
    <property type="match status" value="1"/>
</dbReference>
<sequence length="165" mass="18298">MINVAYIGMGSNLDNPIDQLKSASQALLDHSDIESIEFSQVYNTTPIGPQDQPNYANAAARLTTRLSAIELLDLLQSIENAHGRVRTIRWGARTLDLDILLFNQDTISSERLIVPHCQMKFRNFVLIPLSDLSPNLQLPDGSCLPELLEACPENAIQSFPEISLP</sequence>
<evidence type="ECO:0000256" key="9">
    <source>
        <dbReference type="ARBA" id="ARBA00022909"/>
    </source>
</evidence>
<evidence type="ECO:0000256" key="4">
    <source>
        <dbReference type="ARBA" id="ARBA00016218"/>
    </source>
</evidence>
<evidence type="ECO:0000256" key="10">
    <source>
        <dbReference type="ARBA" id="ARBA00029409"/>
    </source>
</evidence>
<comment type="caution">
    <text evidence="14">The sequence shown here is derived from an EMBL/GenBank/DDBJ whole genome shotgun (WGS) entry which is preliminary data.</text>
</comment>
<dbReference type="GO" id="GO:0003848">
    <property type="term" value="F:2-amino-4-hydroxy-6-hydroxymethyldihydropteridine diphosphokinase activity"/>
    <property type="evidence" value="ECO:0007669"/>
    <property type="project" value="UniProtKB-EC"/>
</dbReference>
<evidence type="ECO:0000256" key="3">
    <source>
        <dbReference type="ARBA" id="ARBA00013253"/>
    </source>
</evidence>
<keyword evidence="9" id="KW-0289">Folate biosynthesis</keyword>
<evidence type="ECO:0000256" key="7">
    <source>
        <dbReference type="ARBA" id="ARBA00022777"/>
    </source>
</evidence>